<accession>A0ABP8VEE8</accession>
<comment type="caution">
    <text evidence="2">The sequence shown here is derived from an EMBL/GenBank/DDBJ whole genome shotgun (WGS) entry which is preliminary data.</text>
</comment>
<dbReference type="EMBL" id="BAABIB010000116">
    <property type="protein sequence ID" value="GAA4659581.1"/>
    <property type="molecule type" value="Genomic_DNA"/>
</dbReference>
<evidence type="ECO:0000313" key="2">
    <source>
        <dbReference type="EMBL" id="GAA4659581.1"/>
    </source>
</evidence>
<protein>
    <submittedName>
        <fullName evidence="2">Uncharacterized protein</fullName>
    </submittedName>
</protein>
<name>A0ABP8VEE8_9PSEU</name>
<feature type="compositionally biased region" description="Basic residues" evidence="1">
    <location>
        <begin position="145"/>
        <end position="157"/>
    </location>
</feature>
<proteinExistence type="predicted"/>
<feature type="region of interest" description="Disordered" evidence="1">
    <location>
        <begin position="121"/>
        <end position="189"/>
    </location>
</feature>
<reference evidence="3" key="1">
    <citation type="journal article" date="2019" name="Int. J. Syst. Evol. Microbiol.">
        <title>The Global Catalogue of Microorganisms (GCM) 10K type strain sequencing project: providing services to taxonomists for standard genome sequencing and annotation.</title>
        <authorList>
            <consortium name="The Broad Institute Genomics Platform"/>
            <consortium name="The Broad Institute Genome Sequencing Center for Infectious Disease"/>
            <person name="Wu L."/>
            <person name="Ma J."/>
        </authorList>
    </citation>
    <scope>NUCLEOTIDE SEQUENCE [LARGE SCALE GENOMIC DNA]</scope>
    <source>
        <strain evidence="3">JCM 18054</strain>
    </source>
</reference>
<dbReference type="RefSeq" id="WP_245782860.1">
    <property type="nucleotide sequence ID" value="NZ_BAABIB010000116.1"/>
</dbReference>
<keyword evidence="3" id="KW-1185">Reference proteome</keyword>
<sequence>MRGATIRKRAYYRCTSRTMAPGALKLADHPKTVNLREGVVVEALNGRLRELFHPDNPDQTAAALLGSEGSQAGGGSLEAARNRPADAEARLRRYQAAIAAGVEPEALVDPINQAQAERAAAKAPIESVPADSTVSRAEIREDRCTRRRLRHPGPRNHGRPEPPVPSAKPGATLRTKRAGRLCDDQPGCR</sequence>
<gene>
    <name evidence="2" type="ORF">GCM10023214_59110</name>
</gene>
<evidence type="ECO:0000313" key="3">
    <source>
        <dbReference type="Proteomes" id="UP001500192"/>
    </source>
</evidence>
<organism evidence="2 3">
    <name type="scientific">Amycolatopsis dongchuanensis</name>
    <dbReference type="NCBI Taxonomy" id="1070866"/>
    <lineage>
        <taxon>Bacteria</taxon>
        <taxon>Bacillati</taxon>
        <taxon>Actinomycetota</taxon>
        <taxon>Actinomycetes</taxon>
        <taxon>Pseudonocardiales</taxon>
        <taxon>Pseudonocardiaceae</taxon>
        <taxon>Amycolatopsis</taxon>
    </lineage>
</organism>
<dbReference type="Proteomes" id="UP001500192">
    <property type="component" value="Unassembled WGS sequence"/>
</dbReference>
<evidence type="ECO:0000256" key="1">
    <source>
        <dbReference type="SAM" id="MobiDB-lite"/>
    </source>
</evidence>